<evidence type="ECO:0008006" key="4">
    <source>
        <dbReference type="Google" id="ProtNLM"/>
    </source>
</evidence>
<evidence type="ECO:0000313" key="3">
    <source>
        <dbReference type="Proteomes" id="UP000238762"/>
    </source>
</evidence>
<evidence type="ECO:0000256" key="1">
    <source>
        <dbReference type="SAM" id="Phobius"/>
    </source>
</evidence>
<feature type="transmembrane region" description="Helical" evidence="1">
    <location>
        <begin position="136"/>
        <end position="154"/>
    </location>
</feature>
<feature type="transmembrane region" description="Helical" evidence="1">
    <location>
        <begin position="16"/>
        <end position="34"/>
    </location>
</feature>
<comment type="caution">
    <text evidence="2">The sequence shown here is derived from an EMBL/GenBank/DDBJ whole genome shotgun (WGS) entry which is preliminary data.</text>
</comment>
<reference evidence="2 3" key="1">
    <citation type="submission" date="2018-02" db="EMBL/GenBank/DDBJ databases">
        <authorList>
            <person name="Cohen D.B."/>
            <person name="Kent A.D."/>
        </authorList>
    </citation>
    <scope>NUCLEOTIDE SEQUENCE [LARGE SCALE GENOMIC DNA]</scope>
    <source>
        <strain evidence="2 3">CCAP 1448/3</strain>
    </source>
</reference>
<keyword evidence="3" id="KW-1185">Reference proteome</keyword>
<feature type="transmembrane region" description="Helical" evidence="1">
    <location>
        <begin position="71"/>
        <end position="94"/>
    </location>
</feature>
<proteinExistence type="predicted"/>
<dbReference type="AlphaFoldDB" id="A0A2T1BX56"/>
<keyword evidence="1" id="KW-0472">Membrane</keyword>
<dbReference type="RefSeq" id="WP_106291693.1">
    <property type="nucleotide sequence ID" value="NZ_CAWNTC010000233.1"/>
</dbReference>
<dbReference type="EMBL" id="PVWJ01000185">
    <property type="protein sequence ID" value="PSB00590.1"/>
    <property type="molecule type" value="Genomic_DNA"/>
</dbReference>
<sequence length="242" mass="27158">MKKKDLILISSAKKILWLYLCTFLGLFFFILISLKTKIPIEIFLKDPALVAGSNGLINSGLNFSINPLVGAVSNIGILLWCISATISFLGFLILKKNGKKNESGSFLFYSGILTSTLLVDDLFLVHEAIAPKLLKINQEIVYLFLGIATALWLLKFRKTILRTDYIPLVLAFIFFGLSIVFDRIIDWSAINLASFQIEIFEDGSKLFGIVSWMAYFFNVFFREIDSLLLSCSNRTSAKVGLV</sequence>
<reference evidence="2 3" key="2">
    <citation type="submission" date="2018-03" db="EMBL/GenBank/DDBJ databases">
        <title>The ancient ancestry and fast evolution of plastids.</title>
        <authorList>
            <person name="Moore K.R."/>
            <person name="Magnabosco C."/>
            <person name="Momper L."/>
            <person name="Gold D.A."/>
            <person name="Bosak T."/>
            <person name="Fournier G.P."/>
        </authorList>
    </citation>
    <scope>NUCLEOTIDE SEQUENCE [LARGE SCALE GENOMIC DNA]</scope>
    <source>
        <strain evidence="2 3">CCAP 1448/3</strain>
    </source>
</reference>
<protein>
    <recommendedName>
        <fullName evidence="4">DUF998 domain-containing protein</fullName>
    </recommendedName>
</protein>
<organism evidence="2 3">
    <name type="scientific">Merismopedia glauca CCAP 1448/3</name>
    <dbReference type="NCBI Taxonomy" id="1296344"/>
    <lineage>
        <taxon>Bacteria</taxon>
        <taxon>Bacillati</taxon>
        <taxon>Cyanobacteriota</taxon>
        <taxon>Cyanophyceae</taxon>
        <taxon>Synechococcales</taxon>
        <taxon>Merismopediaceae</taxon>
        <taxon>Merismopedia</taxon>
    </lineage>
</organism>
<feature type="transmembrane region" description="Helical" evidence="1">
    <location>
        <begin position="106"/>
        <end position="124"/>
    </location>
</feature>
<dbReference type="OrthoDB" id="451713at2"/>
<evidence type="ECO:0000313" key="2">
    <source>
        <dbReference type="EMBL" id="PSB00590.1"/>
    </source>
</evidence>
<gene>
    <name evidence="2" type="ORF">C7B64_22725</name>
</gene>
<accession>A0A2T1BX56</accession>
<dbReference type="Proteomes" id="UP000238762">
    <property type="component" value="Unassembled WGS sequence"/>
</dbReference>
<name>A0A2T1BX56_9CYAN</name>
<keyword evidence="1" id="KW-0812">Transmembrane</keyword>
<keyword evidence="1" id="KW-1133">Transmembrane helix</keyword>
<feature type="transmembrane region" description="Helical" evidence="1">
    <location>
        <begin position="166"/>
        <end position="185"/>
    </location>
</feature>